<keyword evidence="4" id="KW-0963">Cytoplasm</keyword>
<evidence type="ECO:0000256" key="17">
    <source>
        <dbReference type="ARBA" id="ARBA00079695"/>
    </source>
</evidence>
<dbReference type="Gene3D" id="3.30.70.1820">
    <property type="entry name" value="L1 transposable element, RRM domain"/>
    <property type="match status" value="1"/>
</dbReference>
<dbReference type="FunFam" id="3.10.20.230:FF:000002">
    <property type="entry name" value="serine/threonine-protein kinase DCLK2 isoform X1"/>
    <property type="match status" value="1"/>
</dbReference>
<evidence type="ECO:0000256" key="21">
    <source>
        <dbReference type="SAM" id="MobiDB-lite"/>
    </source>
</evidence>
<keyword evidence="11 20" id="KW-0067">ATP-binding</keyword>
<evidence type="ECO:0000256" key="14">
    <source>
        <dbReference type="ARBA" id="ARBA00048679"/>
    </source>
</evidence>
<evidence type="ECO:0000256" key="4">
    <source>
        <dbReference type="ARBA" id="ARBA00022490"/>
    </source>
</evidence>
<dbReference type="FunFam" id="3.30.70.1820:FF:000002">
    <property type="entry name" value="LINE-1 retrotransposable element ORF1 protein"/>
    <property type="match status" value="1"/>
</dbReference>
<dbReference type="SUPFAM" id="SSF56112">
    <property type="entry name" value="Protein kinase-like (PK-like)"/>
    <property type="match status" value="1"/>
</dbReference>
<dbReference type="SMART" id="SM00537">
    <property type="entry name" value="DCX"/>
    <property type="match status" value="2"/>
</dbReference>
<dbReference type="FunFam" id="1.10.510.10:FF:000066">
    <property type="entry name" value="Serine/threonine-protein kinase DCLK1 isoform 2"/>
    <property type="match status" value="1"/>
</dbReference>
<comment type="similarity">
    <text evidence="2">Belongs to the protein kinase superfamily. CAMK Ser/Thr protein kinase family. CaMK subfamily.</text>
</comment>
<evidence type="ECO:0000256" key="9">
    <source>
        <dbReference type="ARBA" id="ARBA00022741"/>
    </source>
</evidence>
<comment type="similarity">
    <text evidence="15">Belongs to the transposase 22 family.</text>
</comment>
<accession>A0AAV7D4N9</accession>
<feature type="binding site" evidence="20">
    <location>
        <position position="391"/>
    </location>
    <ligand>
        <name>ATP</name>
        <dbReference type="ChEBI" id="CHEBI:30616"/>
    </ligand>
</feature>
<dbReference type="Gene3D" id="3.10.20.230">
    <property type="entry name" value="Doublecortin domain"/>
    <property type="match status" value="2"/>
</dbReference>
<dbReference type="InterPro" id="IPR011009">
    <property type="entry name" value="Kinase-like_dom_sf"/>
</dbReference>
<gene>
    <name evidence="24" type="ORF">GDO81_000482</name>
</gene>
<feature type="compositionally biased region" description="Polar residues" evidence="21">
    <location>
        <begin position="292"/>
        <end position="308"/>
    </location>
</feature>
<evidence type="ECO:0000256" key="12">
    <source>
        <dbReference type="ARBA" id="ARBA00023212"/>
    </source>
</evidence>
<evidence type="ECO:0000256" key="15">
    <source>
        <dbReference type="ARBA" id="ARBA00061640"/>
    </source>
</evidence>
<proteinExistence type="inferred from homology"/>
<feature type="compositionally biased region" description="Basic and acidic residues" evidence="21">
    <location>
        <begin position="7"/>
        <end position="16"/>
    </location>
</feature>
<dbReference type="GO" id="GO:0007417">
    <property type="term" value="P:central nervous system development"/>
    <property type="evidence" value="ECO:0007669"/>
    <property type="project" value="UniProtKB-ARBA"/>
</dbReference>
<dbReference type="InterPro" id="IPR017441">
    <property type="entry name" value="Protein_kinase_ATP_BS"/>
</dbReference>
<organism evidence="24 25">
    <name type="scientific">Engystomops pustulosus</name>
    <name type="common">Tungara frog</name>
    <name type="synonym">Physalaemus pustulosus</name>
    <dbReference type="NCBI Taxonomy" id="76066"/>
    <lineage>
        <taxon>Eukaryota</taxon>
        <taxon>Metazoa</taxon>
        <taxon>Chordata</taxon>
        <taxon>Craniata</taxon>
        <taxon>Vertebrata</taxon>
        <taxon>Euteleostomi</taxon>
        <taxon>Amphibia</taxon>
        <taxon>Batrachia</taxon>
        <taxon>Anura</taxon>
        <taxon>Neobatrachia</taxon>
        <taxon>Hyloidea</taxon>
        <taxon>Leptodactylidae</taxon>
        <taxon>Leiuperinae</taxon>
        <taxon>Engystomops</taxon>
    </lineage>
</organism>
<evidence type="ECO:0000256" key="2">
    <source>
        <dbReference type="ARBA" id="ARBA00005354"/>
    </source>
</evidence>
<reference evidence="24" key="1">
    <citation type="thesis" date="2020" institute="ProQuest LLC" country="789 East Eisenhower Parkway, Ann Arbor, MI, USA">
        <title>Comparative Genomics and Chromosome Evolution.</title>
        <authorList>
            <person name="Mudd A.B."/>
        </authorList>
    </citation>
    <scope>NUCLEOTIDE SEQUENCE</scope>
    <source>
        <strain evidence="24">237g6f4</strain>
        <tissue evidence="24">Blood</tissue>
    </source>
</reference>
<evidence type="ECO:0000256" key="7">
    <source>
        <dbReference type="ARBA" id="ARBA00022679"/>
    </source>
</evidence>
<dbReference type="PROSITE" id="PS50309">
    <property type="entry name" value="DC"/>
    <property type="match status" value="2"/>
</dbReference>
<feature type="compositionally biased region" description="Low complexity" evidence="21">
    <location>
        <begin position="326"/>
        <end position="343"/>
    </location>
</feature>
<evidence type="ECO:0000256" key="3">
    <source>
        <dbReference type="ARBA" id="ARBA00012513"/>
    </source>
</evidence>
<keyword evidence="12" id="KW-0206">Cytoskeleton</keyword>
<evidence type="ECO:0000259" key="23">
    <source>
        <dbReference type="PROSITE" id="PS50309"/>
    </source>
</evidence>
<protein>
    <recommendedName>
        <fullName evidence="16">Serine/threonine-protein kinase DCLK2</fullName>
        <ecNumber evidence="3">2.7.11.1</ecNumber>
    </recommendedName>
    <alternativeName>
        <fullName evidence="19">CaMK-like CREB regulatory kinase 2</fullName>
    </alternativeName>
    <alternativeName>
        <fullName evidence="17">Doublecortin-like and CAM kinase-like 2</fullName>
    </alternativeName>
    <alternativeName>
        <fullName evidence="18">Doublecortin-like kinase 2</fullName>
    </alternativeName>
</protein>
<evidence type="ECO:0000256" key="10">
    <source>
        <dbReference type="ARBA" id="ARBA00022777"/>
    </source>
</evidence>
<dbReference type="FunFam" id="3.10.20.230:FF:000001">
    <property type="entry name" value="serine/threonine-protein kinase DCLK1 isoform X1"/>
    <property type="match status" value="1"/>
</dbReference>
<keyword evidence="9 20" id="KW-0547">Nucleotide-binding</keyword>
<dbReference type="InterPro" id="IPR003533">
    <property type="entry name" value="Doublecortin_dom"/>
</dbReference>
<evidence type="ECO:0000313" key="25">
    <source>
        <dbReference type="Proteomes" id="UP000824782"/>
    </source>
</evidence>
<dbReference type="Gene3D" id="3.30.200.20">
    <property type="entry name" value="Phosphorylase Kinase, domain 1"/>
    <property type="match status" value="1"/>
</dbReference>
<dbReference type="PROSITE" id="PS00108">
    <property type="entry name" value="PROTEIN_KINASE_ST"/>
    <property type="match status" value="1"/>
</dbReference>
<dbReference type="PROSITE" id="PS50011">
    <property type="entry name" value="PROTEIN_KINASE_DOM"/>
    <property type="match status" value="1"/>
</dbReference>
<dbReference type="Gene3D" id="1.10.510.10">
    <property type="entry name" value="Transferase(Phosphotransferase) domain 1"/>
    <property type="match status" value="1"/>
</dbReference>
<comment type="subcellular location">
    <subcellularLocation>
        <location evidence="1">Cytoplasm</location>
        <location evidence="1">Cytoskeleton</location>
    </subcellularLocation>
</comment>
<comment type="catalytic activity">
    <reaction evidence="14">
        <text>L-seryl-[protein] + ATP = O-phospho-L-seryl-[protein] + ADP + H(+)</text>
        <dbReference type="Rhea" id="RHEA:17989"/>
        <dbReference type="Rhea" id="RHEA-COMP:9863"/>
        <dbReference type="Rhea" id="RHEA-COMP:11604"/>
        <dbReference type="ChEBI" id="CHEBI:15378"/>
        <dbReference type="ChEBI" id="CHEBI:29999"/>
        <dbReference type="ChEBI" id="CHEBI:30616"/>
        <dbReference type="ChEBI" id="CHEBI:83421"/>
        <dbReference type="ChEBI" id="CHEBI:456216"/>
        <dbReference type="EC" id="2.7.11.1"/>
    </reaction>
</comment>
<dbReference type="Pfam" id="PF03607">
    <property type="entry name" value="DCX"/>
    <property type="match status" value="2"/>
</dbReference>
<evidence type="ECO:0000313" key="24">
    <source>
        <dbReference type="EMBL" id="KAG8592375.1"/>
    </source>
</evidence>
<feature type="region of interest" description="Disordered" evidence="21">
    <location>
        <begin position="292"/>
        <end position="343"/>
    </location>
</feature>
<name>A0AAV7D4N9_ENGPU</name>
<dbReference type="InterPro" id="IPR008271">
    <property type="entry name" value="Ser/Thr_kinase_AS"/>
</dbReference>
<dbReference type="CDD" id="cd17069">
    <property type="entry name" value="DCX2"/>
    <property type="match status" value="1"/>
</dbReference>
<dbReference type="InterPro" id="IPR000719">
    <property type="entry name" value="Prot_kinase_dom"/>
</dbReference>
<dbReference type="CDD" id="cd17141">
    <property type="entry name" value="DCX1_DCLK2"/>
    <property type="match status" value="1"/>
</dbReference>
<comment type="catalytic activity">
    <reaction evidence="13">
        <text>L-threonyl-[protein] + ATP = O-phospho-L-threonyl-[protein] + ADP + H(+)</text>
        <dbReference type="Rhea" id="RHEA:46608"/>
        <dbReference type="Rhea" id="RHEA-COMP:11060"/>
        <dbReference type="Rhea" id="RHEA-COMP:11605"/>
        <dbReference type="ChEBI" id="CHEBI:15378"/>
        <dbReference type="ChEBI" id="CHEBI:30013"/>
        <dbReference type="ChEBI" id="CHEBI:30616"/>
        <dbReference type="ChEBI" id="CHEBI:61977"/>
        <dbReference type="ChEBI" id="CHEBI:456216"/>
        <dbReference type="EC" id="2.7.11.1"/>
    </reaction>
</comment>
<keyword evidence="10" id="KW-0418">Kinase</keyword>
<evidence type="ECO:0000256" key="6">
    <source>
        <dbReference type="ARBA" id="ARBA00022553"/>
    </source>
</evidence>
<dbReference type="PANTHER" id="PTHR24347">
    <property type="entry name" value="SERINE/THREONINE-PROTEIN KINASE"/>
    <property type="match status" value="1"/>
</dbReference>
<dbReference type="Proteomes" id="UP000824782">
    <property type="component" value="Unassembled WGS sequence"/>
</dbReference>
<dbReference type="EC" id="2.7.11.1" evidence="3"/>
<feature type="compositionally biased region" description="Gly residues" evidence="21">
    <location>
        <begin position="24"/>
        <end position="39"/>
    </location>
</feature>
<evidence type="ECO:0000256" key="16">
    <source>
        <dbReference type="ARBA" id="ARBA00070436"/>
    </source>
</evidence>
<keyword evidence="8" id="KW-0677">Repeat</keyword>
<evidence type="ECO:0000256" key="19">
    <source>
        <dbReference type="ARBA" id="ARBA00080759"/>
    </source>
</evidence>
<dbReference type="GO" id="GO:0035556">
    <property type="term" value="P:intracellular signal transduction"/>
    <property type="evidence" value="ECO:0007669"/>
    <property type="project" value="InterPro"/>
</dbReference>
<dbReference type="FunFam" id="3.30.200.20:FF:000057">
    <property type="entry name" value="Serine/threonine-protein kinase DCLK1 isoform 2"/>
    <property type="match status" value="1"/>
</dbReference>
<feature type="compositionally biased region" description="Polar residues" evidence="21">
    <location>
        <begin position="762"/>
        <end position="771"/>
    </location>
</feature>
<comment type="caution">
    <text evidence="24">The sequence shown here is derived from an EMBL/GenBank/DDBJ whole genome shotgun (WGS) entry which is preliminary data.</text>
</comment>
<feature type="domain" description="Doublecortin" evidence="23">
    <location>
        <begin position="195"/>
        <end position="278"/>
    </location>
</feature>
<dbReference type="AlphaFoldDB" id="A0AAV7D4N9"/>
<evidence type="ECO:0000259" key="22">
    <source>
        <dbReference type="PROSITE" id="PS50011"/>
    </source>
</evidence>
<evidence type="ECO:0000256" key="5">
    <source>
        <dbReference type="ARBA" id="ARBA00022527"/>
    </source>
</evidence>
<evidence type="ECO:0000256" key="13">
    <source>
        <dbReference type="ARBA" id="ARBA00047899"/>
    </source>
</evidence>
<evidence type="ECO:0000256" key="8">
    <source>
        <dbReference type="ARBA" id="ARBA00022737"/>
    </source>
</evidence>
<feature type="region of interest" description="Disordered" evidence="21">
    <location>
        <begin position="664"/>
        <end position="843"/>
    </location>
</feature>
<feature type="compositionally biased region" description="Polar residues" evidence="21">
    <location>
        <begin position="811"/>
        <end position="821"/>
    </location>
</feature>
<dbReference type="GO" id="GO:0005856">
    <property type="term" value="C:cytoskeleton"/>
    <property type="evidence" value="ECO:0007669"/>
    <property type="project" value="UniProtKB-SubCell"/>
</dbReference>
<sequence length="1124" mass="123820">MASARSIELEHFEERKKRQRPSRRGGGGPGSSSGAGPRGNGLIPSPAHSAHCSFYRTRTLQALSSERKAKKVRFYRNGDRYFKGLPYAVSAERFRSFDALLMELTRSLSDNVSLPQGVRCIYTLDGSRKIGSLDELQEGESYVCASNEPFRKVDYNRNTSPNWSVNVRTASGRSLSSLMALKNDMKESKDFIKPKLVTVIRSGVKPRKAVRILLNKKTAHSFEQVLTDITDAIKLDSGVVKRLCTLDGKQVTCLQDFFGDDDVFIACGPDKYRYAQDDFVLDHSECRVLKTSYSRSQRQTGSKSPGTSRRSKSPGAVNGTPSSQLSTPKSTKSSCSSPTSPGSYRGLNGNRYLDASTILEKYKIGKVIGDGNFAVVKECVERSTGKEYALKIIDKAKCCGKEHLIENEVSILRQVKHPNIIMLIEEMDTTSELYLVMELVKGGDLFDAITSSTKYTERDASAMIYNLASAMKYLHSLHIVHRDIKPENLLVCEYPDKTKSLKLGDFGLATIVDGPLYTVCGTPTYVAPEIIAETGYGLKVDIWAAGVITYILLCGFPPFRSDNNLQEDLFDQILIGKLEFPSPYWDNITDSAKELISCMLQVNVEDRFTADQILSHPWVSDDASLGNNMQVEVTGKLKQHFNSTKDNNTTAAVSVIMRNGRVSAELRPPDSHPATILAAPPAIMPGKSSGPTAAPPGRKRGAKETGNRPIGQFFSGGSGRSQDGAGSVARTSAPAGVRSDKPRGGNSATPRRASPTFEVPNRWSTSSQLSFAPQAPSPAQLADDCSMPPLCLQQGSSSESSISPPPHVPGSSRTPTSSPAKQKQKRQDPNTEVRAQSNNDGSISAETDMFASFQASDHYVSESMLKSMLEALRSSLQKDLSSLIKPLQSTLDEMGDRVSHVENKMADFANSFNDLADSHNALDDKVSLIQAKQTDMEDRDRRNNLKIRGIPETVPNSQLRGYVQQMTKALIPDLAEYEMSIDRAHRVPKPPNLPDTVPRDVLARFTFFHTKEQLLAFSRKSSGLPSPYESLKLFVDLSAATLQARRNFTAVTSILRDNEIPYRWGYPTKILVKRQNSIIAIKSTEEGLDLLATWGIPNEVIARARNRTAEIPRMDPEWHVRGAT</sequence>
<keyword evidence="25" id="KW-1185">Reference proteome</keyword>
<keyword evidence="6" id="KW-0597">Phosphoprotein</keyword>
<evidence type="ECO:0000256" key="11">
    <source>
        <dbReference type="ARBA" id="ARBA00022840"/>
    </source>
</evidence>
<feature type="domain" description="Protein kinase" evidence="22">
    <location>
        <begin position="362"/>
        <end position="619"/>
    </location>
</feature>
<feature type="domain" description="Doublecortin" evidence="23">
    <location>
        <begin position="70"/>
        <end position="156"/>
    </location>
</feature>
<dbReference type="GO" id="GO:0004674">
    <property type="term" value="F:protein serine/threonine kinase activity"/>
    <property type="evidence" value="ECO:0007669"/>
    <property type="project" value="UniProtKB-KW"/>
</dbReference>
<evidence type="ECO:0000256" key="1">
    <source>
        <dbReference type="ARBA" id="ARBA00004245"/>
    </source>
</evidence>
<dbReference type="InterPro" id="IPR042566">
    <property type="entry name" value="L1_C"/>
</dbReference>
<feature type="region of interest" description="Disordered" evidence="21">
    <location>
        <begin position="1"/>
        <end position="43"/>
    </location>
</feature>
<evidence type="ECO:0000256" key="20">
    <source>
        <dbReference type="PROSITE-ProRule" id="PRU10141"/>
    </source>
</evidence>
<keyword evidence="7" id="KW-0808">Transferase</keyword>
<dbReference type="PROSITE" id="PS00107">
    <property type="entry name" value="PROTEIN_KINASE_ATP"/>
    <property type="match status" value="1"/>
</dbReference>
<feature type="compositionally biased region" description="Polar residues" evidence="21">
    <location>
        <begin position="833"/>
        <end position="843"/>
    </location>
</feature>
<dbReference type="SUPFAM" id="SSF89837">
    <property type="entry name" value="Doublecortin (DC)"/>
    <property type="match status" value="2"/>
</dbReference>
<dbReference type="Pfam" id="PF00069">
    <property type="entry name" value="Pkinase"/>
    <property type="match status" value="1"/>
</dbReference>
<dbReference type="GO" id="GO:0005524">
    <property type="term" value="F:ATP binding"/>
    <property type="evidence" value="ECO:0007669"/>
    <property type="project" value="UniProtKB-UniRule"/>
</dbReference>
<keyword evidence="5" id="KW-0723">Serine/threonine-protein kinase</keyword>
<dbReference type="Gene3D" id="3.30.250.20">
    <property type="entry name" value="L1 transposable element, C-terminal domain"/>
    <property type="match status" value="1"/>
</dbReference>
<evidence type="ECO:0000256" key="18">
    <source>
        <dbReference type="ARBA" id="ARBA00079902"/>
    </source>
</evidence>
<dbReference type="SMART" id="SM00220">
    <property type="entry name" value="S_TKc"/>
    <property type="match status" value="1"/>
</dbReference>
<dbReference type="EMBL" id="WNYA01000001">
    <property type="protein sequence ID" value="KAG8592375.1"/>
    <property type="molecule type" value="Genomic_DNA"/>
</dbReference>
<dbReference type="InterPro" id="IPR036572">
    <property type="entry name" value="Doublecortin_dom_sf"/>
</dbReference>